<dbReference type="EMBL" id="LAFY01000842">
    <property type="protein sequence ID" value="KJX95984.1"/>
    <property type="molecule type" value="Genomic_DNA"/>
</dbReference>
<name>A0A0F4GF48_9PEZI</name>
<sequence length="218" mass="24541">MSVVAGGPTPPQEVQPNGAFASYVPHDLKYSQDFEDSLMQLVLESDVQQDGIRVIPEDSNEQPVDGVSVRADAVSWQSLPTINEDELPLSLDDPRRIFASPIAGVKLTHPGGYLEGGPGLDPEMDTFPEDFLSNNTNARSKERLRKAVAKEIDASMELLRERLEARRSAKEKNEQIERELKLMSDDHSLELKIQRKMAEDLRMKKEAKEKRRMEREGG</sequence>
<gene>
    <name evidence="2" type="ORF">TI39_contig850g00012</name>
</gene>
<comment type="caution">
    <text evidence="2">The sequence shown here is derived from an EMBL/GenBank/DDBJ whole genome shotgun (WGS) entry which is preliminary data.</text>
</comment>
<protein>
    <submittedName>
        <fullName evidence="2">Uncharacterized protein</fullName>
    </submittedName>
</protein>
<dbReference type="Proteomes" id="UP000033647">
    <property type="component" value="Unassembled WGS sequence"/>
</dbReference>
<reference evidence="2 3" key="1">
    <citation type="submission" date="2015-03" db="EMBL/GenBank/DDBJ databases">
        <title>RNA-seq based gene annotation and comparative genomics of four Zymoseptoria species reveal species-specific pathogenicity related genes and transposable element activity.</title>
        <authorList>
            <person name="Grandaubert J."/>
            <person name="Bhattacharyya A."/>
            <person name="Stukenbrock E.H."/>
        </authorList>
    </citation>
    <scope>NUCLEOTIDE SEQUENCE [LARGE SCALE GENOMIC DNA]</scope>
    <source>
        <strain evidence="2 3">Zb18110</strain>
    </source>
</reference>
<dbReference type="OrthoDB" id="3926908at2759"/>
<evidence type="ECO:0000256" key="1">
    <source>
        <dbReference type="SAM" id="Coils"/>
    </source>
</evidence>
<dbReference type="AlphaFoldDB" id="A0A0F4GF48"/>
<feature type="coiled-coil region" evidence="1">
    <location>
        <begin position="159"/>
        <end position="211"/>
    </location>
</feature>
<organism evidence="2 3">
    <name type="scientific">Zymoseptoria brevis</name>
    <dbReference type="NCBI Taxonomy" id="1047168"/>
    <lineage>
        <taxon>Eukaryota</taxon>
        <taxon>Fungi</taxon>
        <taxon>Dikarya</taxon>
        <taxon>Ascomycota</taxon>
        <taxon>Pezizomycotina</taxon>
        <taxon>Dothideomycetes</taxon>
        <taxon>Dothideomycetidae</taxon>
        <taxon>Mycosphaerellales</taxon>
        <taxon>Mycosphaerellaceae</taxon>
        <taxon>Zymoseptoria</taxon>
    </lineage>
</organism>
<keyword evidence="3" id="KW-1185">Reference proteome</keyword>
<keyword evidence="1" id="KW-0175">Coiled coil</keyword>
<evidence type="ECO:0000313" key="3">
    <source>
        <dbReference type="Proteomes" id="UP000033647"/>
    </source>
</evidence>
<accession>A0A0F4GF48</accession>
<evidence type="ECO:0000313" key="2">
    <source>
        <dbReference type="EMBL" id="KJX95984.1"/>
    </source>
</evidence>
<proteinExistence type="predicted"/>